<dbReference type="InterPro" id="IPR006260">
    <property type="entry name" value="TonB/TolA_C"/>
</dbReference>
<comment type="caution">
    <text evidence="13">The sequence shown here is derived from an EMBL/GenBank/DDBJ whole genome shotgun (WGS) entry which is preliminary data.</text>
</comment>
<proteinExistence type="inferred from homology"/>
<evidence type="ECO:0000256" key="1">
    <source>
        <dbReference type="ARBA" id="ARBA00004383"/>
    </source>
</evidence>
<dbReference type="EMBL" id="SPMZ01000042">
    <property type="protein sequence ID" value="NMQ20255.1"/>
    <property type="molecule type" value="Genomic_DNA"/>
</dbReference>
<feature type="compositionally biased region" description="Basic and acidic residues" evidence="11">
    <location>
        <begin position="90"/>
        <end position="101"/>
    </location>
</feature>
<dbReference type="Pfam" id="PF03544">
    <property type="entry name" value="TonB_C"/>
    <property type="match status" value="1"/>
</dbReference>
<dbReference type="NCBIfam" id="TIGR01352">
    <property type="entry name" value="tonB_Cterm"/>
    <property type="match status" value="1"/>
</dbReference>
<keyword evidence="10" id="KW-0735">Signal-anchor</keyword>
<evidence type="ECO:0000259" key="12">
    <source>
        <dbReference type="PROSITE" id="PS52015"/>
    </source>
</evidence>
<dbReference type="PRINTS" id="PR01374">
    <property type="entry name" value="TONBPROTEIN"/>
</dbReference>
<keyword evidence="6" id="KW-0812">Transmembrane</keyword>
<comment type="similarity">
    <text evidence="2 10">Belongs to the TonB family.</text>
</comment>
<evidence type="ECO:0000256" key="5">
    <source>
        <dbReference type="ARBA" id="ARBA00022519"/>
    </source>
</evidence>
<dbReference type="InterPro" id="IPR003538">
    <property type="entry name" value="TonB"/>
</dbReference>
<sequence>MHSSLPGRADSARLTVAVLLAVLLHLALAQVPIAWRAPVAPLAAPIQISLLSPPAAPPAAAPGPVAPAPPAVPASVAEIVPVPQAAPSKPESKPEPPEPRRSVVATKVAKPREPIRPVAKPKPVKPKPVKPKPVKPKSIQPAEPAQDPPVRLAAHHPQSTPASPSSMPGGGGLGNGAVSGASASRGAGGAPSTMEAKLRPLPGNPQPRYPSLARRRGEEGRVLLRLTVDTTGRVEAVSIARSSGYELLDQEAQRTVARWRFQSPPTERMVAQIPITFRLRD</sequence>
<keyword evidence="9" id="KW-0472">Membrane</keyword>
<comment type="subcellular location">
    <subcellularLocation>
        <location evidence="1 10">Cell inner membrane</location>
        <topology evidence="1 10">Single-pass membrane protein</topology>
        <orientation evidence="1 10">Periplasmic side</orientation>
    </subcellularLocation>
</comment>
<evidence type="ECO:0000256" key="10">
    <source>
        <dbReference type="RuleBase" id="RU362123"/>
    </source>
</evidence>
<evidence type="ECO:0000256" key="4">
    <source>
        <dbReference type="ARBA" id="ARBA00022475"/>
    </source>
</evidence>
<reference evidence="13 14" key="1">
    <citation type="submission" date="2019-03" db="EMBL/GenBank/DDBJ databases">
        <title>Metabolic reconstructions from genomes of highly enriched 'Candidatus Accumulibacter' and 'Candidatus Competibacter' bioreactor populations.</title>
        <authorList>
            <person name="Annavajhala M.K."/>
            <person name="Welles L."/>
            <person name="Abbas B."/>
            <person name="Sorokin D."/>
            <person name="Park H."/>
            <person name="Van Loosdrecht M."/>
            <person name="Chandran K."/>
        </authorList>
    </citation>
    <scope>NUCLEOTIDE SEQUENCE [LARGE SCALE GENOMIC DNA]</scope>
    <source>
        <strain evidence="13 14">SBR_G</strain>
    </source>
</reference>
<name>A0ABX1TPC1_9GAMM</name>
<evidence type="ECO:0000256" key="11">
    <source>
        <dbReference type="SAM" id="MobiDB-lite"/>
    </source>
</evidence>
<keyword evidence="5 10" id="KW-0997">Cell inner membrane</keyword>
<evidence type="ECO:0000256" key="8">
    <source>
        <dbReference type="ARBA" id="ARBA00022989"/>
    </source>
</evidence>
<evidence type="ECO:0000313" key="13">
    <source>
        <dbReference type="EMBL" id="NMQ20255.1"/>
    </source>
</evidence>
<protein>
    <recommendedName>
        <fullName evidence="10">Protein TonB</fullName>
    </recommendedName>
</protein>
<evidence type="ECO:0000256" key="6">
    <source>
        <dbReference type="ARBA" id="ARBA00022692"/>
    </source>
</evidence>
<keyword evidence="8" id="KW-1133">Transmembrane helix</keyword>
<feature type="compositionally biased region" description="Gly residues" evidence="11">
    <location>
        <begin position="168"/>
        <end position="177"/>
    </location>
</feature>
<gene>
    <name evidence="13" type="ORF">E4P82_14250</name>
</gene>
<dbReference type="RefSeq" id="WP_169249520.1">
    <property type="nucleotide sequence ID" value="NZ_SPMZ01000042.1"/>
</dbReference>
<dbReference type="Proteomes" id="UP000760480">
    <property type="component" value="Unassembled WGS sequence"/>
</dbReference>
<feature type="compositionally biased region" description="Basic residues" evidence="11">
    <location>
        <begin position="122"/>
        <end position="135"/>
    </location>
</feature>
<evidence type="ECO:0000256" key="9">
    <source>
        <dbReference type="ARBA" id="ARBA00023136"/>
    </source>
</evidence>
<evidence type="ECO:0000313" key="14">
    <source>
        <dbReference type="Proteomes" id="UP000760480"/>
    </source>
</evidence>
<feature type="domain" description="TonB C-terminal" evidence="12">
    <location>
        <begin position="194"/>
        <end position="281"/>
    </location>
</feature>
<keyword evidence="7 10" id="KW-0653">Protein transport</keyword>
<dbReference type="PANTHER" id="PTHR33446">
    <property type="entry name" value="PROTEIN TONB-RELATED"/>
    <property type="match status" value="1"/>
</dbReference>
<feature type="region of interest" description="Disordered" evidence="11">
    <location>
        <begin position="85"/>
        <end position="212"/>
    </location>
</feature>
<dbReference type="PROSITE" id="PS52015">
    <property type="entry name" value="TONB_CTD"/>
    <property type="match status" value="1"/>
</dbReference>
<dbReference type="InterPro" id="IPR051045">
    <property type="entry name" value="TonB-dependent_transducer"/>
</dbReference>
<dbReference type="SUPFAM" id="SSF74653">
    <property type="entry name" value="TolA/TonB C-terminal domain"/>
    <property type="match status" value="1"/>
</dbReference>
<comment type="function">
    <text evidence="10">Interacts with outer membrane receptor proteins that carry out high-affinity binding and energy dependent uptake into the periplasmic space of specific substrates. It could act to transduce energy from the cytoplasmic membrane to specific energy-requiring processes in the outer membrane, resulting in the release into the periplasm of ligands bound by these outer membrane proteins.</text>
</comment>
<organism evidence="13 14">
    <name type="scientific">Candidatus Competibacter phosphatis</name>
    <dbReference type="NCBI Taxonomy" id="221280"/>
    <lineage>
        <taxon>Bacteria</taxon>
        <taxon>Pseudomonadati</taxon>
        <taxon>Pseudomonadota</taxon>
        <taxon>Gammaproteobacteria</taxon>
        <taxon>Candidatus Competibacteraceae</taxon>
        <taxon>Candidatus Competibacter</taxon>
    </lineage>
</organism>
<evidence type="ECO:0000256" key="2">
    <source>
        <dbReference type="ARBA" id="ARBA00006555"/>
    </source>
</evidence>
<keyword evidence="4 10" id="KW-1003">Cell membrane</keyword>
<keyword evidence="3 10" id="KW-0813">Transport</keyword>
<evidence type="ECO:0000256" key="3">
    <source>
        <dbReference type="ARBA" id="ARBA00022448"/>
    </source>
</evidence>
<evidence type="ECO:0000256" key="7">
    <source>
        <dbReference type="ARBA" id="ARBA00022927"/>
    </source>
</evidence>
<dbReference type="Gene3D" id="3.30.1150.10">
    <property type="match status" value="1"/>
</dbReference>
<dbReference type="PANTHER" id="PTHR33446:SF2">
    <property type="entry name" value="PROTEIN TONB"/>
    <property type="match status" value="1"/>
</dbReference>
<dbReference type="InterPro" id="IPR037682">
    <property type="entry name" value="TonB_C"/>
</dbReference>
<accession>A0ABX1TPC1</accession>
<keyword evidence="14" id="KW-1185">Reference proteome</keyword>